<dbReference type="SUPFAM" id="SSF56496">
    <property type="entry name" value="Fibrinogen C-terminal domain-like"/>
    <property type="match status" value="1"/>
</dbReference>
<keyword evidence="1" id="KW-0732">Signal</keyword>
<evidence type="ECO:0000313" key="3">
    <source>
        <dbReference type="EMBL" id="JAA67145.1"/>
    </source>
</evidence>
<dbReference type="InterPro" id="IPR050373">
    <property type="entry name" value="Fibrinogen_C-term_domain"/>
</dbReference>
<dbReference type="PROSITE" id="PS51406">
    <property type="entry name" value="FIBRINOGEN_C_2"/>
    <property type="match status" value="1"/>
</dbReference>
<feature type="domain" description="Fibrinogen C-terminal" evidence="2">
    <location>
        <begin position="46"/>
        <end position="196"/>
    </location>
</feature>
<feature type="signal peptide" evidence="1">
    <location>
        <begin position="1"/>
        <end position="17"/>
    </location>
</feature>
<dbReference type="SMART" id="SM00186">
    <property type="entry name" value="FBG"/>
    <property type="match status" value="1"/>
</dbReference>
<evidence type="ECO:0000256" key="1">
    <source>
        <dbReference type="SAM" id="SignalP"/>
    </source>
</evidence>
<dbReference type="InterPro" id="IPR036056">
    <property type="entry name" value="Fibrinogen-like_C"/>
</dbReference>
<feature type="chain" id="PRO_5005516655" evidence="1">
    <location>
        <begin position="18"/>
        <end position="220"/>
    </location>
</feature>
<evidence type="ECO:0000259" key="2">
    <source>
        <dbReference type="PROSITE" id="PS51406"/>
    </source>
</evidence>
<dbReference type="GO" id="GO:0005615">
    <property type="term" value="C:extracellular space"/>
    <property type="evidence" value="ECO:0007669"/>
    <property type="project" value="TreeGrafter"/>
</dbReference>
<dbReference type="InterPro" id="IPR002181">
    <property type="entry name" value="Fibrinogen_a/b/g_C_dom"/>
</dbReference>
<reference evidence="3" key="1">
    <citation type="submission" date="2012-12" db="EMBL/GenBank/DDBJ databases">
        <title>Identification and characterization of a phenylalanine ammonia-lyase gene family in Isatis indigotica Fort.</title>
        <authorList>
            <person name="Liu Q."/>
            <person name="Chen J."/>
            <person name="Zhou X."/>
            <person name="Di P."/>
            <person name="Xiao Y."/>
            <person name="Xuan H."/>
            <person name="Zhang L."/>
            <person name="Chen W."/>
        </authorList>
    </citation>
    <scope>NUCLEOTIDE SEQUENCE</scope>
    <source>
        <tissue evidence="3">Salivary gland</tissue>
    </source>
</reference>
<organism evidence="3">
    <name type="scientific">Ixodes ricinus</name>
    <name type="common">Common tick</name>
    <name type="synonym">Acarus ricinus</name>
    <dbReference type="NCBI Taxonomy" id="34613"/>
    <lineage>
        <taxon>Eukaryota</taxon>
        <taxon>Metazoa</taxon>
        <taxon>Ecdysozoa</taxon>
        <taxon>Arthropoda</taxon>
        <taxon>Chelicerata</taxon>
        <taxon>Arachnida</taxon>
        <taxon>Acari</taxon>
        <taxon>Parasitiformes</taxon>
        <taxon>Ixodida</taxon>
        <taxon>Ixodoidea</taxon>
        <taxon>Ixodidae</taxon>
        <taxon>Ixodinae</taxon>
        <taxon>Ixodes</taxon>
    </lineage>
</organism>
<dbReference type="Pfam" id="PF00147">
    <property type="entry name" value="Fibrinogen_C"/>
    <property type="match status" value="1"/>
</dbReference>
<dbReference type="NCBIfam" id="NF040941">
    <property type="entry name" value="GGGWT_bact"/>
    <property type="match status" value="1"/>
</dbReference>
<sequence length="220" mass="25442">MFVVVFFIPVVAGNVFAESSSKRVPEITERSGFTKAYTIFDPCNLKKPGKRKVSCAQLKREGNDESNDYLINPHNIFYVWCDMDTDGGGWTIIQRRSKDEEGEDKFEKSKEEYEKGFYGGVSSYWIGNENLHLLTNFPNNEQVLRIELTRQDGNNINVEYDQFKVGSKADEYELSIGKYKGPHGYDALKSYNGYKFFMGKSYYTTDLFRLLPTSERWLVV</sequence>
<dbReference type="InterPro" id="IPR014716">
    <property type="entry name" value="Fibrinogen_a/b/g_C_1"/>
</dbReference>
<dbReference type="AlphaFoldDB" id="A0A0K8R7P1"/>
<dbReference type="PANTHER" id="PTHR19143">
    <property type="entry name" value="FIBRINOGEN/TENASCIN/ANGIOPOEITIN"/>
    <property type="match status" value="1"/>
</dbReference>
<name>A0A0K8R7P1_IXORI</name>
<dbReference type="Gene3D" id="3.90.215.10">
    <property type="entry name" value="Gamma Fibrinogen, chain A, domain 1"/>
    <property type="match status" value="1"/>
</dbReference>
<dbReference type="EMBL" id="GADI01006663">
    <property type="protein sequence ID" value="JAA67145.1"/>
    <property type="molecule type" value="mRNA"/>
</dbReference>
<protein>
    <submittedName>
        <fullName evidence="3">Putative ficolin/ixoderin</fullName>
    </submittedName>
</protein>
<accession>A0A0K8R7P1</accession>
<proteinExistence type="evidence at transcript level"/>
<dbReference type="PANTHER" id="PTHR19143:SF458">
    <property type="entry name" value="FIBRINOGEN C-TERMINAL DOMAIN-CONTAINING PROTEIN-RELATED"/>
    <property type="match status" value="1"/>
</dbReference>